<evidence type="ECO:0000256" key="2">
    <source>
        <dbReference type="ARBA" id="ARBA00022859"/>
    </source>
</evidence>
<dbReference type="Ensembl" id="ENSATET00000030110.3">
    <property type="protein sequence ID" value="ENSATEP00000077747.1"/>
    <property type="gene ID" value="ENSATEG00000020466.3"/>
</dbReference>
<dbReference type="SMART" id="SM00406">
    <property type="entry name" value="IGv"/>
    <property type="match status" value="1"/>
</dbReference>
<dbReference type="PROSITE" id="PS50835">
    <property type="entry name" value="IG_LIKE"/>
    <property type="match status" value="1"/>
</dbReference>
<dbReference type="Pfam" id="PF07686">
    <property type="entry name" value="V-set"/>
    <property type="match status" value="1"/>
</dbReference>
<dbReference type="GeneTree" id="ENSGT00940000166007"/>
<sequence length="152" mass="16913">LQHDLRGFYVVFSSCKLWSFSTGASDSKHVDQTPRFMMKRTGESVDSEISCSHSITDYTVILWYKQDKHKGLKLLGYLYISNPSPEKDVEGKINFNGDGSKQSGLNISRLTLEDSGVYFCAASQHSAADSSQLNTKTFMCQTDKAVHVSVVT</sequence>
<dbReference type="GO" id="GO:0002376">
    <property type="term" value="P:immune system process"/>
    <property type="evidence" value="ECO:0007669"/>
    <property type="project" value="UniProtKB-KW"/>
</dbReference>
<dbReference type="InterPro" id="IPR007110">
    <property type="entry name" value="Ig-like_dom"/>
</dbReference>
<reference evidence="4" key="2">
    <citation type="submission" date="2025-08" db="UniProtKB">
        <authorList>
            <consortium name="Ensembl"/>
        </authorList>
    </citation>
    <scope>IDENTIFICATION</scope>
</reference>
<organism evidence="4 5">
    <name type="scientific">Anabas testudineus</name>
    <name type="common">Climbing perch</name>
    <name type="synonym">Anthias testudineus</name>
    <dbReference type="NCBI Taxonomy" id="64144"/>
    <lineage>
        <taxon>Eukaryota</taxon>
        <taxon>Metazoa</taxon>
        <taxon>Chordata</taxon>
        <taxon>Craniata</taxon>
        <taxon>Vertebrata</taxon>
        <taxon>Euteleostomi</taxon>
        <taxon>Actinopterygii</taxon>
        <taxon>Neopterygii</taxon>
        <taxon>Teleostei</taxon>
        <taxon>Neoteleostei</taxon>
        <taxon>Acanthomorphata</taxon>
        <taxon>Anabantaria</taxon>
        <taxon>Anabantiformes</taxon>
        <taxon>Anabantoidei</taxon>
        <taxon>Anabantidae</taxon>
        <taxon>Anabas</taxon>
    </lineage>
</organism>
<dbReference type="GO" id="GO:0005886">
    <property type="term" value="C:plasma membrane"/>
    <property type="evidence" value="ECO:0007669"/>
    <property type="project" value="TreeGrafter"/>
</dbReference>
<dbReference type="AlphaFoldDB" id="A0AAQ6IU54"/>
<evidence type="ECO:0000256" key="1">
    <source>
        <dbReference type="ARBA" id="ARBA00022729"/>
    </source>
</evidence>
<keyword evidence="1" id="KW-0732">Signal</keyword>
<evidence type="ECO:0000313" key="5">
    <source>
        <dbReference type="Proteomes" id="UP000265040"/>
    </source>
</evidence>
<dbReference type="GO" id="GO:0007166">
    <property type="term" value="P:cell surface receptor signaling pathway"/>
    <property type="evidence" value="ECO:0007669"/>
    <property type="project" value="TreeGrafter"/>
</dbReference>
<dbReference type="PANTHER" id="PTHR23268">
    <property type="entry name" value="T-CELL RECEPTOR BETA CHAIN"/>
    <property type="match status" value="1"/>
</dbReference>
<dbReference type="Proteomes" id="UP000265040">
    <property type="component" value="Chromosome 22"/>
</dbReference>
<evidence type="ECO:0000313" key="4">
    <source>
        <dbReference type="Ensembl" id="ENSATEP00000077747.1"/>
    </source>
</evidence>
<dbReference type="InterPro" id="IPR003599">
    <property type="entry name" value="Ig_sub"/>
</dbReference>
<feature type="domain" description="Ig-like" evidence="3">
    <location>
        <begin position="34"/>
        <end position="134"/>
    </location>
</feature>
<reference evidence="4" key="3">
    <citation type="submission" date="2025-09" db="UniProtKB">
        <authorList>
            <consortium name="Ensembl"/>
        </authorList>
    </citation>
    <scope>IDENTIFICATION</scope>
</reference>
<accession>A0AAQ6IU54</accession>
<dbReference type="InterPro" id="IPR036179">
    <property type="entry name" value="Ig-like_dom_sf"/>
</dbReference>
<evidence type="ECO:0000259" key="3">
    <source>
        <dbReference type="PROSITE" id="PS50835"/>
    </source>
</evidence>
<dbReference type="SMART" id="SM00409">
    <property type="entry name" value="IG"/>
    <property type="match status" value="1"/>
</dbReference>
<reference evidence="4 5" key="1">
    <citation type="submission" date="2021-04" db="EMBL/GenBank/DDBJ databases">
        <authorList>
            <consortium name="Wellcome Sanger Institute Data Sharing"/>
        </authorList>
    </citation>
    <scope>NUCLEOTIDE SEQUENCE [LARGE SCALE GENOMIC DNA]</scope>
</reference>
<dbReference type="PANTHER" id="PTHR23268:SF102">
    <property type="entry name" value="IMMUNOGLOBULIN V-SET DOMAIN-CONTAINING PROTEIN"/>
    <property type="match status" value="1"/>
</dbReference>
<protein>
    <recommendedName>
        <fullName evidence="3">Ig-like domain-containing protein</fullName>
    </recommendedName>
</protein>
<dbReference type="Gene3D" id="2.60.40.10">
    <property type="entry name" value="Immunoglobulins"/>
    <property type="match status" value="1"/>
</dbReference>
<keyword evidence="5" id="KW-1185">Reference proteome</keyword>
<name>A0AAQ6IU54_ANATE</name>
<keyword evidence="2" id="KW-0391">Immunity</keyword>
<proteinExistence type="predicted"/>
<dbReference type="SUPFAM" id="SSF48726">
    <property type="entry name" value="Immunoglobulin"/>
    <property type="match status" value="1"/>
</dbReference>
<dbReference type="InterPro" id="IPR013783">
    <property type="entry name" value="Ig-like_fold"/>
</dbReference>
<dbReference type="InterPro" id="IPR050413">
    <property type="entry name" value="TCR_beta_variable"/>
</dbReference>
<dbReference type="InterPro" id="IPR013106">
    <property type="entry name" value="Ig_V-set"/>
</dbReference>